<protein>
    <submittedName>
        <fullName evidence="3">ROK family protein</fullName>
    </submittedName>
</protein>
<organism evidence="3 4">
    <name type="scientific">Paenibacillus albus</name>
    <dbReference type="NCBI Taxonomy" id="2495582"/>
    <lineage>
        <taxon>Bacteria</taxon>
        <taxon>Bacillati</taxon>
        <taxon>Bacillota</taxon>
        <taxon>Bacilli</taxon>
        <taxon>Bacillales</taxon>
        <taxon>Paenibacillaceae</taxon>
        <taxon>Paenibacillus</taxon>
    </lineage>
</organism>
<dbReference type="PANTHER" id="PTHR18964:SF149">
    <property type="entry name" value="BIFUNCTIONAL UDP-N-ACETYLGLUCOSAMINE 2-EPIMERASE_N-ACETYLMANNOSAMINE KINASE"/>
    <property type="match status" value="1"/>
</dbReference>
<dbReference type="OrthoDB" id="9796533at2"/>
<dbReference type="KEGG" id="palb:EJC50_29975"/>
<dbReference type="EMBL" id="CP034437">
    <property type="protein sequence ID" value="AZN43447.1"/>
    <property type="molecule type" value="Genomic_DNA"/>
</dbReference>
<dbReference type="Pfam" id="PF00480">
    <property type="entry name" value="ROK"/>
    <property type="match status" value="1"/>
</dbReference>
<dbReference type="SUPFAM" id="SSF53067">
    <property type="entry name" value="Actin-like ATPase domain"/>
    <property type="match status" value="1"/>
</dbReference>
<dbReference type="Proteomes" id="UP000272528">
    <property type="component" value="Chromosome"/>
</dbReference>
<keyword evidence="2" id="KW-0812">Transmembrane</keyword>
<reference evidence="4" key="1">
    <citation type="submission" date="2018-12" db="EMBL/GenBank/DDBJ databases">
        <title>Genome sequence of Peanibacillus sp.</title>
        <authorList>
            <person name="Subramani G."/>
            <person name="Srinivasan S."/>
            <person name="Kim M.K."/>
        </authorList>
    </citation>
    <scope>NUCLEOTIDE SEQUENCE [LARGE SCALE GENOMIC DNA]</scope>
    <source>
        <strain evidence="4">18JY67-1</strain>
    </source>
</reference>
<evidence type="ECO:0000256" key="1">
    <source>
        <dbReference type="ARBA" id="ARBA00006479"/>
    </source>
</evidence>
<keyword evidence="2" id="KW-0472">Membrane</keyword>
<keyword evidence="4" id="KW-1185">Reference proteome</keyword>
<evidence type="ECO:0000313" key="4">
    <source>
        <dbReference type="Proteomes" id="UP000272528"/>
    </source>
</evidence>
<name>A0A3S9ACF8_9BACL</name>
<accession>A0A3S9ACF8</accession>
<dbReference type="AlphaFoldDB" id="A0A3S9ACF8"/>
<gene>
    <name evidence="3" type="ORF">EJC50_29975</name>
</gene>
<dbReference type="Gene3D" id="3.30.420.40">
    <property type="match status" value="2"/>
</dbReference>
<evidence type="ECO:0000313" key="3">
    <source>
        <dbReference type="EMBL" id="AZN43447.1"/>
    </source>
</evidence>
<evidence type="ECO:0000256" key="2">
    <source>
        <dbReference type="SAM" id="Phobius"/>
    </source>
</evidence>
<dbReference type="InterPro" id="IPR043129">
    <property type="entry name" value="ATPase_NBD"/>
</dbReference>
<keyword evidence="2" id="KW-1133">Transmembrane helix</keyword>
<comment type="similarity">
    <text evidence="1">Belongs to the ROK (NagC/XylR) family.</text>
</comment>
<sequence>MPCLLGRRRKDDGAGGENKGESAQFERFVVVHIGFGIVAGIMINGSLLRGYRNVGGLLGHTTVDESAGRCRCGNYGCLENVVTFPILEAAYQQGKAQGQEDGSISLVEAYAQGDKDAIDICLNAGKALGIALSNLVNLFNPEAVYIGGAVPEQLPLVLEETKRTIMLRANRFATASLRPETSSFGNQEGLIGALTLAATSFLSNS</sequence>
<dbReference type="PANTHER" id="PTHR18964">
    <property type="entry name" value="ROK (REPRESSOR, ORF, KINASE) FAMILY"/>
    <property type="match status" value="1"/>
</dbReference>
<dbReference type="InterPro" id="IPR000600">
    <property type="entry name" value="ROK"/>
</dbReference>
<feature type="transmembrane region" description="Helical" evidence="2">
    <location>
        <begin position="28"/>
        <end position="48"/>
    </location>
</feature>
<proteinExistence type="inferred from homology"/>